<dbReference type="InterPro" id="IPR023393">
    <property type="entry name" value="START-like_dom_sf"/>
</dbReference>
<keyword evidence="2" id="KW-1185">Reference proteome</keyword>
<dbReference type="Proteomes" id="UP001428817">
    <property type="component" value="Unassembled WGS sequence"/>
</dbReference>
<evidence type="ECO:0000313" key="1">
    <source>
        <dbReference type="EMBL" id="GAA5149882.1"/>
    </source>
</evidence>
<name>A0ABP9PRS2_9PSEU</name>
<dbReference type="SUPFAM" id="SSF55961">
    <property type="entry name" value="Bet v1-like"/>
    <property type="match status" value="1"/>
</dbReference>
<accession>A0ABP9PRS2</accession>
<gene>
    <name evidence="1" type="ORF">GCM10023321_14410</name>
</gene>
<proteinExistence type="predicted"/>
<protein>
    <submittedName>
        <fullName evidence="1">SRPBCC family protein</fullName>
    </submittedName>
</protein>
<evidence type="ECO:0000313" key="2">
    <source>
        <dbReference type="Proteomes" id="UP001428817"/>
    </source>
</evidence>
<sequence length="155" mass="17114">MVSDDSRLIRVSRAIDAPAKRVFAFLANAENHQALDTSGMVRGSADHARLDRVGAVFVMNMYNPIMGDHQVENHVVVYEPDRALGWAPSEPGAEPAGHTYVYRLTPLAHGRTEVSQTYDWSAFTHLDMIGYLPVVNRDELLASLDLLAAALDTPR</sequence>
<dbReference type="Gene3D" id="3.30.530.20">
    <property type="match status" value="1"/>
</dbReference>
<comment type="caution">
    <text evidence="1">The sequence shown here is derived from an EMBL/GenBank/DDBJ whole genome shotgun (WGS) entry which is preliminary data.</text>
</comment>
<reference evidence="2" key="1">
    <citation type="journal article" date="2019" name="Int. J. Syst. Evol. Microbiol.">
        <title>The Global Catalogue of Microorganisms (GCM) 10K type strain sequencing project: providing services to taxonomists for standard genome sequencing and annotation.</title>
        <authorList>
            <consortium name="The Broad Institute Genomics Platform"/>
            <consortium name="The Broad Institute Genome Sequencing Center for Infectious Disease"/>
            <person name="Wu L."/>
            <person name="Ma J."/>
        </authorList>
    </citation>
    <scope>NUCLEOTIDE SEQUENCE [LARGE SCALE GENOMIC DNA]</scope>
    <source>
        <strain evidence="2">JCM 18303</strain>
    </source>
</reference>
<organism evidence="1 2">
    <name type="scientific">Pseudonocardia eucalypti</name>
    <dbReference type="NCBI Taxonomy" id="648755"/>
    <lineage>
        <taxon>Bacteria</taxon>
        <taxon>Bacillati</taxon>
        <taxon>Actinomycetota</taxon>
        <taxon>Actinomycetes</taxon>
        <taxon>Pseudonocardiales</taxon>
        <taxon>Pseudonocardiaceae</taxon>
        <taxon>Pseudonocardia</taxon>
    </lineage>
</organism>
<dbReference type="EMBL" id="BAABJP010000005">
    <property type="protein sequence ID" value="GAA5149882.1"/>
    <property type="molecule type" value="Genomic_DNA"/>
</dbReference>